<evidence type="ECO:0000256" key="2">
    <source>
        <dbReference type="ARBA" id="ARBA00007395"/>
    </source>
</evidence>
<dbReference type="GO" id="GO:0009055">
    <property type="term" value="F:electron transfer activity"/>
    <property type="evidence" value="ECO:0007669"/>
    <property type="project" value="TreeGrafter"/>
</dbReference>
<evidence type="ECO:0000256" key="7">
    <source>
        <dbReference type="ARBA" id="ARBA00022723"/>
    </source>
</evidence>
<comment type="similarity">
    <text evidence="2">Belongs to the NapC/NirT/NrfH family.</text>
</comment>
<evidence type="ECO:0000256" key="3">
    <source>
        <dbReference type="ARBA" id="ARBA00022448"/>
    </source>
</evidence>
<comment type="PTM">
    <text evidence="12">Binds 4 heme groups per subunit.</text>
</comment>
<feature type="binding site" description="axial binding residue" evidence="14">
    <location>
        <position position="79"/>
    </location>
    <ligand>
        <name>heme</name>
        <dbReference type="ChEBI" id="CHEBI:30413"/>
        <label>2</label>
    </ligand>
    <ligandPart>
        <name>Fe</name>
        <dbReference type="ChEBI" id="CHEBI:18248"/>
    </ligandPart>
</feature>
<evidence type="ECO:0000256" key="13">
    <source>
        <dbReference type="PIRSR" id="PIRSR000013-1"/>
    </source>
</evidence>
<dbReference type="EMBL" id="JABMOJ010000447">
    <property type="protein sequence ID" value="NQV66041.1"/>
    <property type="molecule type" value="Genomic_DNA"/>
</dbReference>
<feature type="binding site" description="axial binding residue" evidence="14">
    <location>
        <position position="176"/>
    </location>
    <ligand>
        <name>heme</name>
        <dbReference type="ChEBI" id="CHEBI:30413"/>
        <label>2</label>
    </ligand>
    <ligandPart>
        <name>Fe</name>
        <dbReference type="ChEBI" id="CHEBI:18248"/>
    </ligandPart>
</feature>
<keyword evidence="9" id="KW-1133">Transmembrane helix</keyword>
<dbReference type="PANTHER" id="PTHR30333:SF3">
    <property type="entry name" value="CYTOCHROME C-TYPE PROTEIN TORY"/>
    <property type="match status" value="1"/>
</dbReference>
<name>A0A972VYS3_9GAMM</name>
<feature type="binding site" description="axial binding residue" evidence="14">
    <location>
        <position position="139"/>
    </location>
    <ligand>
        <name>heme</name>
        <dbReference type="ChEBI" id="CHEBI:30413"/>
        <label>3</label>
    </ligand>
    <ligandPart>
        <name>Fe</name>
        <dbReference type="ChEBI" id="CHEBI:18248"/>
    </ligandPart>
</feature>
<comment type="cofactor">
    <cofactor evidence="13">
        <name>heme</name>
        <dbReference type="ChEBI" id="CHEBI:30413"/>
    </cofactor>
    <text evidence="13">Binds 4 heme groups per subunit.</text>
</comment>
<evidence type="ECO:0000256" key="10">
    <source>
        <dbReference type="ARBA" id="ARBA00023004"/>
    </source>
</evidence>
<evidence type="ECO:0000256" key="12">
    <source>
        <dbReference type="PIRNR" id="PIRNR000013"/>
    </source>
</evidence>
<feature type="binding site" description="covalent" evidence="13">
    <location>
        <position position="135"/>
    </location>
    <ligand>
        <name>heme</name>
        <dbReference type="ChEBI" id="CHEBI:30413"/>
        <label>3</label>
    </ligand>
</feature>
<keyword evidence="3 12" id="KW-0813">Transport</keyword>
<evidence type="ECO:0000256" key="6">
    <source>
        <dbReference type="ARBA" id="ARBA00022692"/>
    </source>
</evidence>
<evidence type="ECO:0000313" key="16">
    <source>
        <dbReference type="EMBL" id="NQV66041.1"/>
    </source>
</evidence>
<evidence type="ECO:0000313" key="17">
    <source>
        <dbReference type="Proteomes" id="UP000754644"/>
    </source>
</evidence>
<dbReference type="GO" id="GO:0005886">
    <property type="term" value="C:plasma membrane"/>
    <property type="evidence" value="ECO:0007669"/>
    <property type="project" value="UniProtKB-SubCell"/>
</dbReference>
<keyword evidence="11" id="KW-0472">Membrane</keyword>
<feature type="binding site" description="covalent" evidence="13">
    <location>
        <position position="75"/>
    </location>
    <ligand>
        <name>heme</name>
        <dbReference type="ChEBI" id="CHEBI:30413"/>
        <label>2</label>
    </ligand>
</feature>
<evidence type="ECO:0000256" key="11">
    <source>
        <dbReference type="ARBA" id="ARBA00023136"/>
    </source>
</evidence>
<evidence type="ECO:0000259" key="15">
    <source>
        <dbReference type="Pfam" id="PF03264"/>
    </source>
</evidence>
<evidence type="ECO:0000256" key="8">
    <source>
        <dbReference type="ARBA" id="ARBA00022982"/>
    </source>
</evidence>
<dbReference type="PIRSF" id="PIRSF000013">
    <property type="entry name" value="4_hem_cytochrm_NapC"/>
    <property type="match status" value="1"/>
</dbReference>
<dbReference type="Pfam" id="PF03264">
    <property type="entry name" value="Cytochrom_NNT"/>
    <property type="match status" value="1"/>
</dbReference>
<feature type="binding site" description="covalent" evidence="13">
    <location>
        <position position="138"/>
    </location>
    <ligand>
        <name>heme</name>
        <dbReference type="ChEBI" id="CHEBI:30413"/>
        <label>3</label>
    </ligand>
</feature>
<dbReference type="InterPro" id="IPR038266">
    <property type="entry name" value="NapC/NirT_cytc_sf"/>
</dbReference>
<evidence type="ECO:0000256" key="14">
    <source>
        <dbReference type="PIRSR" id="PIRSR000013-2"/>
    </source>
</evidence>
<feature type="binding site" description="covalent" evidence="13">
    <location>
        <position position="167"/>
    </location>
    <ligand>
        <name>heme</name>
        <dbReference type="ChEBI" id="CHEBI:30413"/>
        <label>4</label>
    </ligand>
</feature>
<feature type="binding site" description="covalent" evidence="13">
    <location>
        <position position="170"/>
    </location>
    <ligand>
        <name>heme</name>
        <dbReference type="ChEBI" id="CHEBI:30413"/>
        <label>4</label>
    </ligand>
</feature>
<protein>
    <recommendedName>
        <fullName evidence="12">Cytochrome c-type protein</fullName>
    </recommendedName>
</protein>
<dbReference type="GO" id="GO:0009061">
    <property type="term" value="P:anaerobic respiration"/>
    <property type="evidence" value="ECO:0007669"/>
    <property type="project" value="TreeGrafter"/>
</dbReference>
<feature type="binding site" description="axial binding residue" evidence="14">
    <location>
        <position position="51"/>
    </location>
    <ligand>
        <name>heme</name>
        <dbReference type="ChEBI" id="CHEBI:30413"/>
        <label>1</label>
    </ligand>
    <ligandPart>
        <name>Fe</name>
        <dbReference type="ChEBI" id="CHEBI:18248"/>
    </ligandPart>
</feature>
<keyword evidence="10 12" id="KW-0408">Iron</keyword>
<comment type="subcellular location">
    <subcellularLocation>
        <location evidence="1">Cell membrane</location>
        <topology evidence="1">Single-pass membrane protein</topology>
    </subcellularLocation>
</comment>
<evidence type="ECO:0000256" key="9">
    <source>
        <dbReference type="ARBA" id="ARBA00022989"/>
    </source>
</evidence>
<dbReference type="GO" id="GO:0046872">
    <property type="term" value="F:metal ion binding"/>
    <property type="evidence" value="ECO:0007669"/>
    <property type="project" value="UniProtKB-KW"/>
</dbReference>
<dbReference type="InterPro" id="IPR036280">
    <property type="entry name" value="Multihaem_cyt_sf"/>
</dbReference>
<proteinExistence type="inferred from homology"/>
<evidence type="ECO:0000256" key="1">
    <source>
        <dbReference type="ARBA" id="ARBA00004162"/>
    </source>
</evidence>
<dbReference type="AlphaFoldDB" id="A0A972VYS3"/>
<keyword evidence="8 12" id="KW-0249">Electron transport</keyword>
<keyword evidence="6" id="KW-0812">Transmembrane</keyword>
<keyword evidence="7 12" id="KW-0479">Metal-binding</keyword>
<reference evidence="16" key="1">
    <citation type="submission" date="2020-05" db="EMBL/GenBank/DDBJ databases">
        <title>Sulfur intermediates as new biogeochemical hubs in an aquatic model microbial ecosystem.</title>
        <authorList>
            <person name="Vigneron A."/>
        </authorList>
    </citation>
    <scope>NUCLEOTIDE SEQUENCE</scope>
    <source>
        <strain evidence="16">Bin.250</strain>
    </source>
</reference>
<comment type="caution">
    <text evidence="16">The sequence shown here is derived from an EMBL/GenBank/DDBJ whole genome shotgun (WGS) entry which is preliminary data.</text>
</comment>
<dbReference type="InterPro" id="IPR024717">
    <property type="entry name" value="NapC/NirT/NrfH"/>
</dbReference>
<keyword evidence="5 12" id="KW-0349">Heme</keyword>
<dbReference type="Proteomes" id="UP000754644">
    <property type="component" value="Unassembled WGS sequence"/>
</dbReference>
<feature type="domain" description="NapC/NirT cytochrome c N-terminal" evidence="15">
    <location>
        <begin position="14"/>
        <end position="178"/>
    </location>
</feature>
<feature type="binding site" description="axial binding residue" evidence="14">
    <location>
        <position position="171"/>
    </location>
    <ligand>
        <name>heme</name>
        <dbReference type="ChEBI" id="CHEBI:30413"/>
        <label>4</label>
    </ligand>
    <ligandPart>
        <name>Fe</name>
        <dbReference type="ChEBI" id="CHEBI:18248"/>
    </ligandPart>
</feature>
<feature type="binding site" description="axial binding residue" evidence="14">
    <location>
        <position position="97"/>
    </location>
    <ligand>
        <name>heme</name>
        <dbReference type="ChEBI" id="CHEBI:30413"/>
        <label>1</label>
    </ligand>
    <ligandPart>
        <name>Fe</name>
        <dbReference type="ChEBI" id="CHEBI:18248"/>
    </ligandPart>
</feature>
<dbReference type="GO" id="GO:0020037">
    <property type="term" value="F:heme binding"/>
    <property type="evidence" value="ECO:0007669"/>
    <property type="project" value="InterPro"/>
</dbReference>
<evidence type="ECO:0000256" key="4">
    <source>
        <dbReference type="ARBA" id="ARBA00022475"/>
    </source>
</evidence>
<gene>
    <name evidence="16" type="ORF">HQ497_11830</name>
</gene>
<dbReference type="SUPFAM" id="SSF48695">
    <property type="entry name" value="Multiheme cytochromes"/>
    <property type="match status" value="1"/>
</dbReference>
<dbReference type="Gene3D" id="1.10.3820.10">
    <property type="entry name" value="Di-heme elbow motif domain"/>
    <property type="match status" value="1"/>
</dbReference>
<feature type="binding site" description="covalent" evidence="13">
    <location>
        <position position="45"/>
    </location>
    <ligand>
        <name>heme</name>
        <dbReference type="ChEBI" id="CHEBI:30413"/>
        <label>1</label>
    </ligand>
</feature>
<organism evidence="16 17">
    <name type="scientific">SAR86 cluster bacterium</name>
    <dbReference type="NCBI Taxonomy" id="2030880"/>
    <lineage>
        <taxon>Bacteria</taxon>
        <taxon>Pseudomonadati</taxon>
        <taxon>Pseudomonadota</taxon>
        <taxon>Gammaproteobacteria</taxon>
        <taxon>SAR86 cluster</taxon>
    </lineage>
</organism>
<feature type="binding site" description="covalent" evidence="13">
    <location>
        <position position="48"/>
    </location>
    <ligand>
        <name>heme</name>
        <dbReference type="ChEBI" id="CHEBI:30413"/>
        <label>1</label>
    </ligand>
</feature>
<sequence length="181" mass="20201">MTWIGRSWHLMRRHVVLLSMGLVAGVILTLGFQWSLEATSTESFCIACHEMRDYAYKDSQSTVHASNRTGIHVTCADCHEPRAFVAKVSRKLEAAREVYHTLLGTIDTPEKYAARQPLMAQRVQHQMQATDSAACRSCHRDTAMDLDQQSRMARQVHSKAFSAGTTCIQCHQGVGHATTTP</sequence>
<dbReference type="InterPro" id="IPR051174">
    <property type="entry name" value="Cytochrome_c-type_ET"/>
</dbReference>
<dbReference type="InterPro" id="IPR005126">
    <property type="entry name" value="NapC/NirT_cyt_c_N"/>
</dbReference>
<accession>A0A972VYS3</accession>
<dbReference type="GO" id="GO:0019333">
    <property type="term" value="P:denitrification pathway"/>
    <property type="evidence" value="ECO:0007669"/>
    <property type="project" value="InterPro"/>
</dbReference>
<feature type="binding site" description="covalent" evidence="13">
    <location>
        <position position="78"/>
    </location>
    <ligand>
        <name>heme</name>
        <dbReference type="ChEBI" id="CHEBI:30413"/>
        <label>2</label>
    </ligand>
</feature>
<dbReference type="PANTHER" id="PTHR30333">
    <property type="entry name" value="CYTOCHROME C-TYPE PROTEIN"/>
    <property type="match status" value="1"/>
</dbReference>
<evidence type="ECO:0000256" key="5">
    <source>
        <dbReference type="ARBA" id="ARBA00022617"/>
    </source>
</evidence>
<keyword evidence="4" id="KW-1003">Cell membrane</keyword>